<reference evidence="1" key="1">
    <citation type="submission" date="2020-11" db="EMBL/GenBank/DDBJ databases">
        <authorList>
            <person name="Tran Van P."/>
        </authorList>
    </citation>
    <scope>NUCLEOTIDE SEQUENCE</scope>
</reference>
<protein>
    <submittedName>
        <fullName evidence="1">Uncharacterized protein</fullName>
    </submittedName>
</protein>
<gene>
    <name evidence="1" type="ORF">OSB1V03_LOCUS7159</name>
</gene>
<dbReference type="OrthoDB" id="1711136at2759"/>
<organism evidence="1">
    <name type="scientific">Medioppia subpectinata</name>
    <dbReference type="NCBI Taxonomy" id="1979941"/>
    <lineage>
        <taxon>Eukaryota</taxon>
        <taxon>Metazoa</taxon>
        <taxon>Ecdysozoa</taxon>
        <taxon>Arthropoda</taxon>
        <taxon>Chelicerata</taxon>
        <taxon>Arachnida</taxon>
        <taxon>Acari</taxon>
        <taxon>Acariformes</taxon>
        <taxon>Sarcoptiformes</taxon>
        <taxon>Oribatida</taxon>
        <taxon>Brachypylina</taxon>
        <taxon>Oppioidea</taxon>
        <taxon>Oppiidae</taxon>
        <taxon>Medioppia</taxon>
    </lineage>
</organism>
<dbReference type="EMBL" id="OC858678">
    <property type="protein sequence ID" value="CAD7626727.1"/>
    <property type="molecule type" value="Genomic_DNA"/>
</dbReference>
<dbReference type="Proteomes" id="UP000759131">
    <property type="component" value="Unassembled WGS sequence"/>
</dbReference>
<evidence type="ECO:0000313" key="2">
    <source>
        <dbReference type="Proteomes" id="UP000759131"/>
    </source>
</evidence>
<name>A0A7R9KPL4_9ACAR</name>
<proteinExistence type="predicted"/>
<dbReference type="AlphaFoldDB" id="A0A7R9KPL4"/>
<keyword evidence="2" id="KW-1185">Reference proteome</keyword>
<evidence type="ECO:0000313" key="1">
    <source>
        <dbReference type="EMBL" id="CAD7626727.1"/>
    </source>
</evidence>
<sequence>MKKETIEYQNYHNLKDQIKRALIEWELQIQSLANSEANSTAGDHKKRQLLAQIWDSERQMSADINSRQHQKDRERQTLLDSISQLDRHSAQLLDSIYNWDERHRNQVGALESAERQLLKRMLRYDKEVVLRKNAILIAMHEMLARESPQRALTDDFKEFNQLVIRVKINQQKTRPTVAARGAEYGALTPVAAVTSVLPQSVSHSYNAAALPSSHAYYANSTSSTSYYKSPWLEWGGEGVKKREDRHRQGGASDMGRYFIVRSREFGYSWSPQTSATQCVFSRSY</sequence>
<dbReference type="EMBL" id="CAJPIZ010004103">
    <property type="protein sequence ID" value="CAG2107157.1"/>
    <property type="molecule type" value="Genomic_DNA"/>
</dbReference>
<accession>A0A7R9KPL4</accession>